<proteinExistence type="predicted"/>
<comment type="caution">
    <text evidence="1">The sequence shown here is derived from an EMBL/GenBank/DDBJ whole genome shotgun (WGS) entry which is preliminary data.</text>
</comment>
<reference evidence="1 2" key="1">
    <citation type="submission" date="2021-11" db="EMBL/GenBank/DDBJ databases">
        <authorList>
            <person name="Oh E.-T."/>
            <person name="Kim S.-B."/>
        </authorList>
    </citation>
    <scope>NUCLEOTIDE SEQUENCE [LARGE SCALE GENOMIC DNA]</scope>
    <source>
        <strain evidence="1 2">MMS20-SJTR3</strain>
    </source>
</reference>
<name>A0ABS8K548_9BURK</name>
<dbReference type="RefSeq" id="WP_230513530.1">
    <property type="nucleotide sequence ID" value="NZ_JAJITD010000026.1"/>
</dbReference>
<organism evidence="1 2">
    <name type="scientific">Paraburkholderia sejongensis</name>
    <dbReference type="NCBI Taxonomy" id="2886946"/>
    <lineage>
        <taxon>Bacteria</taxon>
        <taxon>Pseudomonadati</taxon>
        <taxon>Pseudomonadota</taxon>
        <taxon>Betaproteobacteria</taxon>
        <taxon>Burkholderiales</taxon>
        <taxon>Burkholderiaceae</taxon>
        <taxon>Paraburkholderia</taxon>
    </lineage>
</organism>
<protein>
    <submittedName>
        <fullName evidence="1">Uncharacterized protein</fullName>
    </submittedName>
</protein>
<sequence length="114" mass="12409">MSDKLQMKVVIDEVTTPLLYARLSAARSPRERAALLRSIAEAGLRDAVNGESSRATRASADGLVVAGRQSESQPAPFREVQSRPHELPLEVTSVDSFDHAHDTDALANEFASFF</sequence>
<evidence type="ECO:0000313" key="1">
    <source>
        <dbReference type="EMBL" id="MCC8397271.1"/>
    </source>
</evidence>
<dbReference type="EMBL" id="JAJITD010000026">
    <property type="protein sequence ID" value="MCC8397271.1"/>
    <property type="molecule type" value="Genomic_DNA"/>
</dbReference>
<gene>
    <name evidence="1" type="ORF">LJ656_32370</name>
</gene>
<keyword evidence="2" id="KW-1185">Reference proteome</keyword>
<dbReference type="Proteomes" id="UP001431019">
    <property type="component" value="Unassembled WGS sequence"/>
</dbReference>
<accession>A0ABS8K548</accession>
<evidence type="ECO:0000313" key="2">
    <source>
        <dbReference type="Proteomes" id="UP001431019"/>
    </source>
</evidence>